<gene>
    <name evidence="1" type="ORF">PaMx41_ORF6</name>
</gene>
<reference evidence="1 2" key="1">
    <citation type="journal article" date="2016" name="Appl. Environ. Microbiol.">
        <title>Genomic and Transcriptional Mapping of PaMx41, Archetype of a New Lineage of Bacteriophages Infecting Pseudomonas aeruginosa.</title>
        <authorList>
            <person name="Cruz-Plancarte I."/>
            <person name="Cazares A."/>
            <person name="Guarneros G."/>
        </authorList>
    </citation>
    <scope>NUCLEOTIDE SEQUENCE [LARGE SCALE GENOMIC DNA]</scope>
</reference>
<evidence type="ECO:0000313" key="2">
    <source>
        <dbReference type="Proteomes" id="UP000230640"/>
    </source>
</evidence>
<dbReference type="EMBL" id="KU884563">
    <property type="protein sequence ID" value="ANA48969.1"/>
    <property type="molecule type" value="Genomic_DNA"/>
</dbReference>
<dbReference type="Gene3D" id="3.40.50.300">
    <property type="entry name" value="P-loop containing nucleotide triphosphate hydrolases"/>
    <property type="match status" value="1"/>
</dbReference>
<dbReference type="InterPro" id="IPR027417">
    <property type="entry name" value="P-loop_NTPase"/>
</dbReference>
<accession>A0A1C8HUD5</accession>
<organism evidence="1 2">
    <name type="scientific">Pseudomonas phage PaMx41</name>
    <dbReference type="NCBI Taxonomy" id="1815976"/>
    <lineage>
        <taxon>Viruses</taxon>
        <taxon>Duplodnaviria</taxon>
        <taxon>Heunggongvirae</taxon>
        <taxon>Uroviricota</taxon>
        <taxon>Caudoviricetes</taxon>
        <taxon>Fredfastierviridae</taxon>
        <taxon>Jamesmcgillvirus</taxon>
        <taxon>Jamesmcgillvirus PaMx41</taxon>
    </lineage>
</organism>
<dbReference type="Proteomes" id="UP000230640">
    <property type="component" value="Segment"/>
</dbReference>
<protein>
    <submittedName>
        <fullName evidence="1">Putative large terminase</fullName>
    </submittedName>
</protein>
<sequence>MSDPNQPTSTQAKNLQTLEDYFKAKSASSKAQEELVSLENVSHESIKERCRVDLNFYAGLIIPRVMRVPFPAFYCQLFTLLTQLNPDPYELMRFALGLPRGFVKTGFLKILTCWFIHFGYAEFILIVCASEPKAVAFITDVDNMLSQPNIEEIFGLWSATKSVDNAKKKVGTINGKVVILLPAGAGTAVRGTNEDHKRPDLIVCDDVQTRECALSEVQNAALLEWFTATLVKCIDNYGSNRRIIYLGNMYPGDCILQMLRKNPEWISLVTGAILEDGESLWPELKPVSVLIREYVHDEALGLGHIWFAEVQNDPLDSIFKLLDKPIPDVPFDWENMEADAAFITVDPAGFRKKSDHNVATLHKLYDGNPVAVQMQGGIWTPKETVYNVIRMALDNAVCIIGIESTGYQQSLCYWMNEFLQAAGITWINVVELKTKNKTKLNRIQDYIKEVLGGDSFMSPKVRSVFSFYAGLYKIGKTDNRDDYLDSPAYQKQILTDYGNLLVGVKNVQQSLDQLPPIVDVGIGEMENGY</sequence>
<keyword evidence="2" id="KW-1185">Reference proteome</keyword>
<proteinExistence type="predicted"/>
<evidence type="ECO:0000313" key="1">
    <source>
        <dbReference type="EMBL" id="ANA48969.1"/>
    </source>
</evidence>
<name>A0A1C8HUD5_BPPP4</name>